<keyword evidence="2" id="KW-0812">Transmembrane</keyword>
<dbReference type="EMBL" id="RAWG01000104">
    <property type="protein sequence ID" value="RKH41561.1"/>
    <property type="molecule type" value="Genomic_DNA"/>
</dbReference>
<evidence type="ECO:0000256" key="2">
    <source>
        <dbReference type="SAM" id="Phobius"/>
    </source>
</evidence>
<organism evidence="3 4">
    <name type="scientific">Corallococcus sicarius</name>
    <dbReference type="NCBI Taxonomy" id="2316726"/>
    <lineage>
        <taxon>Bacteria</taxon>
        <taxon>Pseudomonadati</taxon>
        <taxon>Myxococcota</taxon>
        <taxon>Myxococcia</taxon>
        <taxon>Myxococcales</taxon>
        <taxon>Cystobacterineae</taxon>
        <taxon>Myxococcaceae</taxon>
        <taxon>Corallococcus</taxon>
    </lineage>
</organism>
<evidence type="ECO:0000313" key="4">
    <source>
        <dbReference type="Proteomes" id="UP000273405"/>
    </source>
</evidence>
<proteinExistence type="predicted"/>
<protein>
    <submittedName>
        <fullName evidence="3">DUF3592 domain-containing protein</fullName>
    </submittedName>
</protein>
<reference evidence="4" key="1">
    <citation type="submission" date="2018-09" db="EMBL/GenBank/DDBJ databases">
        <authorList>
            <person name="Livingstone P.G."/>
            <person name="Whitworth D.E."/>
        </authorList>
    </citation>
    <scope>NUCLEOTIDE SEQUENCE [LARGE SCALE GENOMIC DNA]</scope>
    <source>
        <strain evidence="4">CA040B</strain>
    </source>
</reference>
<accession>A0A3A8NH92</accession>
<dbReference type="Proteomes" id="UP000273405">
    <property type="component" value="Unassembled WGS sequence"/>
</dbReference>
<evidence type="ECO:0000313" key="3">
    <source>
        <dbReference type="EMBL" id="RKH41561.1"/>
    </source>
</evidence>
<keyword evidence="2" id="KW-1133">Transmembrane helix</keyword>
<name>A0A3A8NH92_9BACT</name>
<gene>
    <name evidence="3" type="ORF">D7X12_17995</name>
</gene>
<comment type="caution">
    <text evidence="3">The sequence shown here is derived from an EMBL/GenBank/DDBJ whole genome shotgun (WGS) entry which is preliminary data.</text>
</comment>
<feature type="region of interest" description="Disordered" evidence="1">
    <location>
        <begin position="137"/>
        <end position="171"/>
    </location>
</feature>
<feature type="transmembrane region" description="Helical" evidence="2">
    <location>
        <begin position="7"/>
        <end position="25"/>
    </location>
</feature>
<keyword evidence="4" id="KW-1185">Reference proteome</keyword>
<sequence>MSPLGRAVLAVFFMGIPALLLVVTWRRYATTRRFIREGVHVQGTVLSVTPYASDNTELRYTFCLPDGTELHHEYSETDEGWWDLRPGSPVDVTYLPEAPDQSRPAGAGVGLPEALLSTFVALVMMFISVTTLLHKPQRAVDPRSPSLPQYKEQWKAPRAPPAKGPRPLGEY</sequence>
<dbReference type="AlphaFoldDB" id="A0A3A8NH92"/>
<keyword evidence="2" id="KW-0472">Membrane</keyword>
<evidence type="ECO:0000256" key="1">
    <source>
        <dbReference type="SAM" id="MobiDB-lite"/>
    </source>
</evidence>